<evidence type="ECO:0000256" key="2">
    <source>
        <dbReference type="ARBA" id="ARBA00001933"/>
    </source>
</evidence>
<keyword evidence="8" id="KW-0119">Carbohydrate metabolism</keyword>
<dbReference type="EC" id="2.4.1.1" evidence="4"/>
<dbReference type="Proteomes" id="UP000290253">
    <property type="component" value="Unassembled WGS sequence"/>
</dbReference>
<comment type="similarity">
    <text evidence="3">Belongs to the glycogen phosphorylase family.</text>
</comment>
<dbReference type="SUPFAM" id="SSF53756">
    <property type="entry name" value="UDP-Glycosyltransferase/glycogen phosphorylase"/>
    <property type="match status" value="1"/>
</dbReference>
<comment type="cofactor">
    <cofactor evidence="2">
        <name>pyridoxal 5'-phosphate</name>
        <dbReference type="ChEBI" id="CHEBI:597326"/>
    </cofactor>
</comment>
<accession>A0A4Q1SKH3</accession>
<dbReference type="Pfam" id="PF00343">
    <property type="entry name" value="Phosphorylase"/>
    <property type="match status" value="1"/>
</dbReference>
<comment type="catalytic activity">
    <reaction evidence="1">
        <text>[(1-&gt;4)-alpha-D-glucosyl](n) + phosphate = [(1-&gt;4)-alpha-D-glucosyl](n-1) + alpha-D-glucose 1-phosphate</text>
        <dbReference type="Rhea" id="RHEA:41732"/>
        <dbReference type="Rhea" id="RHEA-COMP:9584"/>
        <dbReference type="Rhea" id="RHEA-COMP:9586"/>
        <dbReference type="ChEBI" id="CHEBI:15444"/>
        <dbReference type="ChEBI" id="CHEBI:43474"/>
        <dbReference type="ChEBI" id="CHEBI:58601"/>
        <dbReference type="EC" id="2.4.1.1"/>
    </reaction>
</comment>
<keyword evidence="5" id="KW-0328">Glycosyltransferase</keyword>
<dbReference type="InterPro" id="IPR035090">
    <property type="entry name" value="Pyridoxal_P_attach_site"/>
</dbReference>
<reference evidence="10 11" key="1">
    <citation type="journal article" date="2016" name="Int. J. Syst. Evol. Microbiol.">
        <title>Acidipila dinghuensis sp. nov., an acidobacterium isolated from forest soil.</title>
        <authorList>
            <person name="Jiang Y.W."/>
            <person name="Wang J."/>
            <person name="Chen M.H."/>
            <person name="Lv Y.Y."/>
            <person name="Qiu L.H."/>
        </authorList>
    </citation>
    <scope>NUCLEOTIDE SEQUENCE [LARGE SCALE GENOMIC DNA]</scope>
    <source>
        <strain evidence="10 11">DHOF10</strain>
    </source>
</reference>
<comment type="function">
    <text evidence="9">Phosphorylase is an important allosteric enzyme in carbohydrate metabolism. Enzymes from different sources differ in their regulatory mechanisms and in their natural substrates. However, all known phosphorylases share catalytic and structural properties.</text>
</comment>
<dbReference type="EMBL" id="SDMK01000001">
    <property type="protein sequence ID" value="RXS98191.1"/>
    <property type="molecule type" value="Genomic_DNA"/>
</dbReference>
<organism evidence="10 11">
    <name type="scientific">Silvibacterium dinghuense</name>
    <dbReference type="NCBI Taxonomy" id="1560006"/>
    <lineage>
        <taxon>Bacteria</taxon>
        <taxon>Pseudomonadati</taxon>
        <taxon>Acidobacteriota</taxon>
        <taxon>Terriglobia</taxon>
        <taxon>Terriglobales</taxon>
        <taxon>Acidobacteriaceae</taxon>
        <taxon>Silvibacterium</taxon>
    </lineage>
</organism>
<dbReference type="Gene3D" id="3.40.50.2000">
    <property type="entry name" value="Glycogen Phosphorylase B"/>
    <property type="match status" value="3"/>
</dbReference>
<keyword evidence="11" id="KW-1185">Reference proteome</keyword>
<protein>
    <recommendedName>
        <fullName evidence="4">glycogen phosphorylase</fullName>
        <ecNumber evidence="4">2.4.1.1</ecNumber>
    </recommendedName>
</protein>
<dbReference type="InterPro" id="IPR011834">
    <property type="entry name" value="Agluc_phsphrylas"/>
</dbReference>
<dbReference type="PROSITE" id="PS00102">
    <property type="entry name" value="PHOSPHORYLASE"/>
    <property type="match status" value="1"/>
</dbReference>
<dbReference type="GO" id="GO:0030170">
    <property type="term" value="F:pyridoxal phosphate binding"/>
    <property type="evidence" value="ECO:0007669"/>
    <property type="project" value="InterPro"/>
</dbReference>
<keyword evidence="6" id="KW-0808">Transferase</keyword>
<evidence type="ECO:0000256" key="3">
    <source>
        <dbReference type="ARBA" id="ARBA00006047"/>
    </source>
</evidence>
<evidence type="ECO:0000256" key="4">
    <source>
        <dbReference type="ARBA" id="ARBA00012591"/>
    </source>
</evidence>
<dbReference type="PANTHER" id="PTHR42655:SF1">
    <property type="entry name" value="GLYCOGEN PHOSPHORYLASE"/>
    <property type="match status" value="1"/>
</dbReference>
<name>A0A4Q1SKH3_9BACT</name>
<evidence type="ECO:0000256" key="7">
    <source>
        <dbReference type="ARBA" id="ARBA00022898"/>
    </source>
</evidence>
<dbReference type="PANTHER" id="PTHR42655">
    <property type="entry name" value="GLYCOGEN PHOSPHORYLASE"/>
    <property type="match status" value="1"/>
</dbReference>
<sequence length="581" mass="65365">MTELASAQERSVVAYFSMEIAVDPSMPTYSGGLGVLAGDTLRSAADLSLPLVALTLAHRKGYFRQHLDANGIQTEETQPWDIESQLTAEKPTVTIVVEGRPVTIRAWRHDVIGVTGHTIPIYFLDTNLERNDPRDRILTDHLYGGDGDYRLRQEAVLGIGGARMLEALDYRPIVYHMNEGHAALLTIALLEKQLFGSPLDSADESTVEAVRRRCVFTTHTPVPAGHDRFSADQSNRILGPERTHTFERLGCFHDGLLNMTYIALRFARYVNGVAMQHGKVSRAMFPEYRIDAITNGVHAATWTSPAIQAAFDRHMPRWRQDNISLRYAIDIPEEEIEQAHRESKLALIEAVKERTGVQLRPEIFTIGFARRAATYKRCDLLFTEPERLVKMAHEHGGLQVIYSGKAHPADEPGKAKIRRVIELAKELDNADLTIVYLENYEWQLGALLTGGVDLWLNTPKRPYEASGTSGMKAALNGVPSLSILDGWWIEGWIEGVTGWAIADHDTDEGEAASLYEHLEQVILPLYYTDQNQWKRIMRSTIALNGSYFNTQRMIEQYILNAYFPEHRRDHSAAALEPILAQ</sequence>
<dbReference type="AlphaFoldDB" id="A0A4Q1SKH3"/>
<evidence type="ECO:0000256" key="1">
    <source>
        <dbReference type="ARBA" id="ARBA00001275"/>
    </source>
</evidence>
<dbReference type="OrthoDB" id="9760804at2"/>
<evidence type="ECO:0000313" key="10">
    <source>
        <dbReference type="EMBL" id="RXS98191.1"/>
    </source>
</evidence>
<dbReference type="GO" id="GO:0008184">
    <property type="term" value="F:glycogen phosphorylase activity"/>
    <property type="evidence" value="ECO:0007669"/>
    <property type="project" value="InterPro"/>
</dbReference>
<dbReference type="GO" id="GO:0005975">
    <property type="term" value="P:carbohydrate metabolic process"/>
    <property type="evidence" value="ECO:0007669"/>
    <property type="project" value="InterPro"/>
</dbReference>
<dbReference type="NCBIfam" id="TIGR02094">
    <property type="entry name" value="more_P_ylases"/>
    <property type="match status" value="1"/>
</dbReference>
<evidence type="ECO:0000256" key="9">
    <source>
        <dbReference type="ARBA" id="ARBA00025174"/>
    </source>
</evidence>
<evidence type="ECO:0000256" key="8">
    <source>
        <dbReference type="ARBA" id="ARBA00023277"/>
    </source>
</evidence>
<proteinExistence type="inferred from homology"/>
<dbReference type="InterPro" id="IPR052182">
    <property type="entry name" value="Glycogen/Maltodextrin_Phosph"/>
</dbReference>
<dbReference type="InterPro" id="IPR000811">
    <property type="entry name" value="Glyco_trans_35"/>
</dbReference>
<comment type="caution">
    <text evidence="10">The sequence shown here is derived from an EMBL/GenBank/DDBJ whole genome shotgun (WGS) entry which is preliminary data.</text>
</comment>
<evidence type="ECO:0000256" key="5">
    <source>
        <dbReference type="ARBA" id="ARBA00022676"/>
    </source>
</evidence>
<evidence type="ECO:0000256" key="6">
    <source>
        <dbReference type="ARBA" id="ARBA00022679"/>
    </source>
</evidence>
<gene>
    <name evidence="10" type="primary">glgP</name>
    <name evidence="10" type="ORF">ESZ00_06450</name>
</gene>
<keyword evidence="7" id="KW-0663">Pyridoxal phosphate</keyword>
<evidence type="ECO:0000313" key="11">
    <source>
        <dbReference type="Proteomes" id="UP000290253"/>
    </source>
</evidence>